<dbReference type="Proteomes" id="UP001066276">
    <property type="component" value="Chromosome 1_1"/>
</dbReference>
<reference evidence="1" key="1">
    <citation type="journal article" date="2022" name="bioRxiv">
        <title>Sequencing and chromosome-scale assembly of the giantPleurodeles waltlgenome.</title>
        <authorList>
            <person name="Brown T."/>
            <person name="Elewa A."/>
            <person name="Iarovenko S."/>
            <person name="Subramanian E."/>
            <person name="Araus A.J."/>
            <person name="Petzold A."/>
            <person name="Susuki M."/>
            <person name="Suzuki K.-i.T."/>
            <person name="Hayashi T."/>
            <person name="Toyoda A."/>
            <person name="Oliveira C."/>
            <person name="Osipova E."/>
            <person name="Leigh N.D."/>
            <person name="Simon A."/>
            <person name="Yun M.H."/>
        </authorList>
    </citation>
    <scope>NUCLEOTIDE SEQUENCE</scope>
    <source>
        <strain evidence="1">20211129_DDA</strain>
        <tissue evidence="1">Liver</tissue>
    </source>
</reference>
<gene>
    <name evidence="1" type="ORF">NDU88_006587</name>
</gene>
<sequence>MDNNPALEPFTVSEAPPTQAARWKAWIERLQAYLEALDIRDECKRPLVLHLGGADIHKISKSVIEAAPHTYTTLNDAISAHFKPYANPDYELFLLCQVHQKTEESVDVFYACLKELASICTLPDEEDEVRTQFIQGCTSSMLHEHTLQEPNMRMKDILTFGCSQELSKARAATMEQATPVQVKTEPVNAVVTRSPKNKDMQRGARQRDRQCRWCGCSLPHPWGCPAHGKICSACGKINHFAKVTLQNQPVPALIDTGASINLMAAEVYHSLPTRLQLRPTSVLVYAFGNAQPLQIMGTFTVEVGHEGTDSPQKYICLKKGLVSC</sequence>
<dbReference type="PANTHER" id="PTHR33198:SF20">
    <property type="entry name" value="RETROTRANSPOSON GAG DOMAIN-CONTAINING PROTEIN"/>
    <property type="match status" value="1"/>
</dbReference>
<accession>A0AAV7X1Z9</accession>
<comment type="caution">
    <text evidence="1">The sequence shown here is derived from an EMBL/GenBank/DDBJ whole genome shotgun (WGS) entry which is preliminary data.</text>
</comment>
<name>A0AAV7X1Z9_PLEWA</name>
<dbReference type="Gene3D" id="2.40.70.10">
    <property type="entry name" value="Acid Proteases"/>
    <property type="match status" value="1"/>
</dbReference>
<evidence type="ECO:0000313" key="1">
    <source>
        <dbReference type="EMBL" id="KAJ1219016.1"/>
    </source>
</evidence>
<dbReference type="GO" id="GO:0004190">
    <property type="term" value="F:aspartic-type endopeptidase activity"/>
    <property type="evidence" value="ECO:0007669"/>
    <property type="project" value="InterPro"/>
</dbReference>
<dbReference type="PANTHER" id="PTHR33198">
    <property type="entry name" value="ANK_REP_REGION DOMAIN-CONTAINING PROTEIN-RELATED"/>
    <property type="match status" value="1"/>
</dbReference>
<evidence type="ECO:0000313" key="2">
    <source>
        <dbReference type="Proteomes" id="UP001066276"/>
    </source>
</evidence>
<keyword evidence="2" id="KW-1185">Reference proteome</keyword>
<dbReference type="CDD" id="cd00303">
    <property type="entry name" value="retropepsin_like"/>
    <property type="match status" value="1"/>
</dbReference>
<dbReference type="GO" id="GO:0006508">
    <property type="term" value="P:proteolysis"/>
    <property type="evidence" value="ECO:0007669"/>
    <property type="project" value="InterPro"/>
</dbReference>
<dbReference type="AlphaFoldDB" id="A0AAV7X1Z9"/>
<dbReference type="InterPro" id="IPR021109">
    <property type="entry name" value="Peptidase_aspartic_dom_sf"/>
</dbReference>
<dbReference type="PROSITE" id="PS00141">
    <property type="entry name" value="ASP_PROTEASE"/>
    <property type="match status" value="1"/>
</dbReference>
<dbReference type="InterPro" id="IPR001969">
    <property type="entry name" value="Aspartic_peptidase_AS"/>
</dbReference>
<dbReference type="EMBL" id="JANPWB010000001">
    <property type="protein sequence ID" value="KAJ1219016.1"/>
    <property type="molecule type" value="Genomic_DNA"/>
</dbReference>
<protein>
    <submittedName>
        <fullName evidence="1">Uncharacterized protein</fullName>
    </submittedName>
</protein>
<organism evidence="1 2">
    <name type="scientific">Pleurodeles waltl</name>
    <name type="common">Iberian ribbed newt</name>
    <dbReference type="NCBI Taxonomy" id="8319"/>
    <lineage>
        <taxon>Eukaryota</taxon>
        <taxon>Metazoa</taxon>
        <taxon>Chordata</taxon>
        <taxon>Craniata</taxon>
        <taxon>Vertebrata</taxon>
        <taxon>Euteleostomi</taxon>
        <taxon>Amphibia</taxon>
        <taxon>Batrachia</taxon>
        <taxon>Caudata</taxon>
        <taxon>Salamandroidea</taxon>
        <taxon>Salamandridae</taxon>
        <taxon>Pleurodelinae</taxon>
        <taxon>Pleurodeles</taxon>
    </lineage>
</organism>
<dbReference type="SUPFAM" id="SSF50630">
    <property type="entry name" value="Acid proteases"/>
    <property type="match status" value="1"/>
</dbReference>
<proteinExistence type="predicted"/>